<dbReference type="AlphaFoldDB" id="A0A4Z1FXN2"/>
<gene>
    <name evidence="1" type="ORF">BPAE_0017g00830</name>
</gene>
<sequence length="124" mass="13845">MYHRQRDSHHDLSLHAARQVLLLSRRTTILIPGNEQLSINITTAITTPGIKVYSRPFEKLVKGSKRAEVIIQFDHDTINIKAQLVHKSKTVIRGDLNLNGIANACNVVMKYSENSGTKDGSPND</sequence>
<dbReference type="Proteomes" id="UP000297910">
    <property type="component" value="Unassembled WGS sequence"/>
</dbReference>
<protein>
    <submittedName>
        <fullName evidence="1">Uncharacterized protein</fullName>
    </submittedName>
</protein>
<evidence type="ECO:0000313" key="1">
    <source>
        <dbReference type="EMBL" id="TGO29275.1"/>
    </source>
</evidence>
<evidence type="ECO:0000313" key="2">
    <source>
        <dbReference type="Proteomes" id="UP000297910"/>
    </source>
</evidence>
<keyword evidence="2" id="KW-1185">Reference proteome</keyword>
<accession>A0A4Z1FXN2</accession>
<dbReference type="InterPro" id="IPR036188">
    <property type="entry name" value="FAD/NAD-bd_sf"/>
</dbReference>
<reference evidence="1 2" key="1">
    <citation type="submission" date="2017-12" db="EMBL/GenBank/DDBJ databases">
        <title>Comparative genomics of Botrytis spp.</title>
        <authorList>
            <person name="Valero-Jimenez C.A."/>
            <person name="Tapia P."/>
            <person name="Veloso J."/>
            <person name="Silva-Moreno E."/>
            <person name="Staats M."/>
            <person name="Valdes J.H."/>
            <person name="Van Kan J.A.L."/>
        </authorList>
    </citation>
    <scope>NUCLEOTIDE SEQUENCE [LARGE SCALE GENOMIC DNA]</scope>
    <source>
        <strain evidence="1 2">Bp0003</strain>
    </source>
</reference>
<dbReference type="EMBL" id="PQXI01000017">
    <property type="protein sequence ID" value="TGO29275.1"/>
    <property type="molecule type" value="Genomic_DNA"/>
</dbReference>
<proteinExistence type="predicted"/>
<dbReference type="Gene3D" id="3.50.50.60">
    <property type="entry name" value="FAD/NAD(P)-binding domain"/>
    <property type="match status" value="1"/>
</dbReference>
<name>A0A4Z1FXN2_9HELO</name>
<comment type="caution">
    <text evidence="1">The sequence shown here is derived from an EMBL/GenBank/DDBJ whole genome shotgun (WGS) entry which is preliminary data.</text>
</comment>
<organism evidence="1 2">
    <name type="scientific">Botrytis paeoniae</name>
    <dbReference type="NCBI Taxonomy" id="278948"/>
    <lineage>
        <taxon>Eukaryota</taxon>
        <taxon>Fungi</taxon>
        <taxon>Dikarya</taxon>
        <taxon>Ascomycota</taxon>
        <taxon>Pezizomycotina</taxon>
        <taxon>Leotiomycetes</taxon>
        <taxon>Helotiales</taxon>
        <taxon>Sclerotiniaceae</taxon>
        <taxon>Botrytis</taxon>
    </lineage>
</organism>